<feature type="transmembrane region" description="Helical" evidence="1">
    <location>
        <begin position="53"/>
        <end position="76"/>
    </location>
</feature>
<dbReference type="Pfam" id="PF04403">
    <property type="entry name" value="PqiA"/>
    <property type="match status" value="1"/>
</dbReference>
<reference evidence="2 3" key="1">
    <citation type="submission" date="2023-03" db="EMBL/GenBank/DDBJ databases">
        <title>Draft genome sequence of Thalassotalea insulae KCTC 62186T.</title>
        <authorList>
            <person name="Sawabe T."/>
        </authorList>
    </citation>
    <scope>NUCLEOTIDE SEQUENCE [LARGE SCALE GENOMIC DNA]</scope>
    <source>
        <strain evidence="2 3">KCTC 62186</strain>
    </source>
</reference>
<comment type="caution">
    <text evidence="2">The sequence shown here is derived from an EMBL/GenBank/DDBJ whole genome shotgun (WGS) entry which is preliminary data.</text>
</comment>
<evidence type="ECO:0000313" key="3">
    <source>
        <dbReference type="Proteomes" id="UP001157186"/>
    </source>
</evidence>
<evidence type="ECO:0000256" key="1">
    <source>
        <dbReference type="SAM" id="Phobius"/>
    </source>
</evidence>
<feature type="transmembrane region" description="Helical" evidence="1">
    <location>
        <begin position="96"/>
        <end position="123"/>
    </location>
</feature>
<dbReference type="InterPro" id="IPR007498">
    <property type="entry name" value="PqiA-like"/>
</dbReference>
<keyword evidence="3" id="KW-1185">Reference proteome</keyword>
<feature type="transmembrane region" description="Helical" evidence="1">
    <location>
        <begin position="144"/>
        <end position="162"/>
    </location>
</feature>
<gene>
    <name evidence="2" type="ORF">tinsulaeT_16410</name>
</gene>
<dbReference type="RefSeq" id="WP_284244188.1">
    <property type="nucleotide sequence ID" value="NZ_BSST01000001.1"/>
</dbReference>
<dbReference type="Proteomes" id="UP001157186">
    <property type="component" value="Unassembled WGS sequence"/>
</dbReference>
<keyword evidence="1" id="KW-0812">Transmembrane</keyword>
<feature type="transmembrane region" description="Helical" evidence="1">
    <location>
        <begin position="168"/>
        <end position="193"/>
    </location>
</feature>
<dbReference type="EMBL" id="BSST01000001">
    <property type="protein sequence ID" value="GLX78301.1"/>
    <property type="molecule type" value="Genomic_DNA"/>
</dbReference>
<keyword evidence="1" id="KW-0472">Membrane</keyword>
<evidence type="ECO:0008006" key="4">
    <source>
        <dbReference type="Google" id="ProtNLM"/>
    </source>
</evidence>
<organism evidence="2 3">
    <name type="scientific">Thalassotalea insulae</name>
    <dbReference type="NCBI Taxonomy" id="2056778"/>
    <lineage>
        <taxon>Bacteria</taxon>
        <taxon>Pseudomonadati</taxon>
        <taxon>Pseudomonadota</taxon>
        <taxon>Gammaproteobacteria</taxon>
        <taxon>Alteromonadales</taxon>
        <taxon>Colwelliaceae</taxon>
        <taxon>Thalassotalea</taxon>
    </lineage>
</organism>
<sequence length="210" mass="23655">MNKTAYTKEMIACLRCDTLSEIPEVQHNQRAVCPCCGATLFSRKKQSVERTMAVALAGLLLFFPALTLPIVGIRAIGLYHEASLIECLAALIDNQFFLVAICVFMFTIAVPFIRLFTAFYLSWQLSKQHITPRLLIFFRSYHQLDHWAMLSVFFLSIIVSIYKLQSMASLSIGGGLISLLLLLLCSTLVSNALDHHLIWQKLEQALVSTR</sequence>
<protein>
    <recommendedName>
        <fullName evidence="4">Paraquat-inducible protein A</fullName>
    </recommendedName>
</protein>
<keyword evidence="1" id="KW-1133">Transmembrane helix</keyword>
<accession>A0ABQ6GUD9</accession>
<name>A0ABQ6GUD9_9GAMM</name>
<evidence type="ECO:0000313" key="2">
    <source>
        <dbReference type="EMBL" id="GLX78301.1"/>
    </source>
</evidence>
<proteinExistence type="predicted"/>